<evidence type="ECO:0000313" key="1">
    <source>
        <dbReference type="EMBL" id="QJA57427.1"/>
    </source>
</evidence>
<dbReference type="EMBL" id="MT141273">
    <property type="protein sequence ID" value="QJA57427.1"/>
    <property type="molecule type" value="Genomic_DNA"/>
</dbReference>
<reference evidence="1" key="1">
    <citation type="submission" date="2020-03" db="EMBL/GenBank/DDBJ databases">
        <title>The deep terrestrial virosphere.</title>
        <authorList>
            <person name="Holmfeldt K."/>
            <person name="Nilsson E."/>
            <person name="Simone D."/>
            <person name="Lopez-Fernandez M."/>
            <person name="Wu X."/>
            <person name="de Brujin I."/>
            <person name="Lundin D."/>
            <person name="Andersson A."/>
            <person name="Bertilsson S."/>
            <person name="Dopson M."/>
        </authorList>
    </citation>
    <scope>NUCLEOTIDE SEQUENCE</scope>
    <source>
        <strain evidence="1">MM415B01641</strain>
    </source>
</reference>
<proteinExistence type="predicted"/>
<gene>
    <name evidence="1" type="ORF">MM415B01641_0007</name>
</gene>
<accession>A0A6M3IK39</accession>
<organism evidence="1">
    <name type="scientific">viral metagenome</name>
    <dbReference type="NCBI Taxonomy" id="1070528"/>
    <lineage>
        <taxon>unclassified sequences</taxon>
        <taxon>metagenomes</taxon>
        <taxon>organismal metagenomes</taxon>
    </lineage>
</organism>
<protein>
    <submittedName>
        <fullName evidence="1">Uncharacterized protein</fullName>
    </submittedName>
</protein>
<name>A0A6M3IK39_9ZZZZ</name>
<sequence>MDFRHIAMAEQMAPKFLFPFSPLRVPQGELVDLVLNTKELDGEGKRVHHEDVVFFRMRHASVVGKSSVHKTLKRVARALLRDLGIFCQIHSIDPESLLLEFKRVDRGDYAPTVRLKNVAVVTRGPITVRVPADLGAPWWGEAKRNNMAWLTLKTSREDERRRGRGRETKAN</sequence>
<dbReference type="AlphaFoldDB" id="A0A6M3IK39"/>